<proteinExistence type="predicted"/>
<reference evidence="2 3" key="1">
    <citation type="submission" date="2019-09" db="EMBL/GenBank/DDBJ databases">
        <title>NBRP : Genome information of microbial organism related human and environment.</title>
        <authorList>
            <person name="Hattori M."/>
            <person name="Oshima K."/>
            <person name="Inaba H."/>
            <person name="Suda W."/>
            <person name="Sakamoto M."/>
            <person name="Iino T."/>
            <person name="Kitahara M."/>
            <person name="Oshida Y."/>
            <person name="Iida T."/>
            <person name="Kudo T."/>
            <person name="Itoh T."/>
            <person name="Ohkuma M."/>
        </authorList>
    </citation>
    <scope>NUCLEOTIDE SEQUENCE [LARGE SCALE GENOMIC DNA]</scope>
    <source>
        <strain evidence="2 3">Mie-1</strain>
    </source>
</reference>
<comment type="caution">
    <text evidence="2">The sequence shown here is derived from an EMBL/GenBank/DDBJ whole genome shotgun (WGS) entry which is preliminary data.</text>
</comment>
<dbReference type="EMBL" id="BKCM01000016">
    <property type="protein sequence ID" value="GER02046.1"/>
    <property type="molecule type" value="Genomic_DNA"/>
</dbReference>
<gene>
    <name evidence="2" type="primary">lysl</name>
    <name evidence="2" type="ORF">JCM17845_26690</name>
</gene>
<dbReference type="RefSeq" id="WP_150002797.1">
    <property type="nucleotide sequence ID" value="NZ_BKCM01000016.1"/>
</dbReference>
<keyword evidence="3" id="KW-1185">Reference proteome</keyword>
<accession>A0A5A7N4Q8</accession>
<dbReference type="PANTHER" id="PTHR43781">
    <property type="entry name" value="SACCHAROPINE DEHYDROGENASE"/>
    <property type="match status" value="1"/>
</dbReference>
<dbReference type="PANTHER" id="PTHR43781:SF1">
    <property type="entry name" value="SACCHAROPINE DEHYDROGENASE"/>
    <property type="match status" value="1"/>
</dbReference>
<dbReference type="Pfam" id="PF03435">
    <property type="entry name" value="Sacchrp_dh_NADP"/>
    <property type="match status" value="1"/>
</dbReference>
<feature type="domain" description="Saccharopine dehydrogenase NADP binding" evidence="1">
    <location>
        <begin position="3"/>
        <end position="122"/>
    </location>
</feature>
<evidence type="ECO:0000259" key="1">
    <source>
        <dbReference type="Pfam" id="PF03435"/>
    </source>
</evidence>
<dbReference type="InterPro" id="IPR005097">
    <property type="entry name" value="Sacchrp_dh_NADP-bd"/>
</dbReference>
<dbReference type="AlphaFoldDB" id="A0A5A7N4Q8"/>
<dbReference type="Gene3D" id="3.40.50.720">
    <property type="entry name" value="NAD(P)-binding Rossmann-like Domain"/>
    <property type="match status" value="1"/>
</dbReference>
<organism evidence="2 3">
    <name type="scientific">Iodidimonas gelatinilytica</name>
    <dbReference type="NCBI Taxonomy" id="1236966"/>
    <lineage>
        <taxon>Bacteria</taxon>
        <taxon>Pseudomonadati</taxon>
        <taxon>Pseudomonadota</taxon>
        <taxon>Alphaproteobacteria</taxon>
        <taxon>Iodidimonadales</taxon>
        <taxon>Iodidimonadaceae</taxon>
        <taxon>Iodidimonas</taxon>
    </lineage>
</organism>
<dbReference type="SUPFAM" id="SSF51735">
    <property type="entry name" value="NAD(P)-binding Rossmann-fold domains"/>
    <property type="match status" value="1"/>
</dbReference>
<sequence>MTVLIYGVTGYTGQLVAEEAAKAGLSPIVAGRNEEKTRAIAERHGFDWTAFSLDETEKLRAALQDVDSVLHLAGPFSATSKPMADACIETGTHYLDITGEIDVFEALAARNAEAKAAGVMLMPGCGFDVVPSDCLAAHMKTRLPDATSLELVITGLNKMSRGTAKTGIEGLKKSRRARRYNCIVDLDQPEEKAFHFPDGSTKQGISVSWGDVSTAWHSTGIPDITVFFEKTGALKQMAKMGPVMRWLLSTAPAQAFLKRKIDQRPAGPTAEERMAGRAHMLGIVKNAAGETRRTVLTTPEGYSLTAMTTLEIVRRIEAGDVLAGFRTPSLQYGADFILQFAHCARQDLE</sequence>
<dbReference type="Proteomes" id="UP000325187">
    <property type="component" value="Unassembled WGS sequence"/>
</dbReference>
<name>A0A5A7N4Q8_9PROT</name>
<evidence type="ECO:0000313" key="2">
    <source>
        <dbReference type="EMBL" id="GER02046.1"/>
    </source>
</evidence>
<evidence type="ECO:0000313" key="3">
    <source>
        <dbReference type="Proteomes" id="UP000325187"/>
    </source>
</evidence>
<protein>
    <submittedName>
        <fullName evidence="2">Membrane protein</fullName>
    </submittedName>
</protein>
<dbReference type="InterPro" id="IPR036291">
    <property type="entry name" value="NAD(P)-bd_dom_sf"/>
</dbReference>